<evidence type="ECO:0000313" key="2">
    <source>
        <dbReference type="Proteomes" id="UP000799764"/>
    </source>
</evidence>
<evidence type="ECO:0000313" key="1">
    <source>
        <dbReference type="EMBL" id="KAF2437916.1"/>
    </source>
</evidence>
<proteinExistence type="predicted"/>
<keyword evidence="2" id="KW-1185">Reference proteome</keyword>
<sequence>MGRGSHLSSSTIDALLNIRAYISLRHSRAAYRRHPQWTAAASARIPLTAPSYAPTGSKRLSLYPVFMFPWKLGLTGNQSLFAPRPAFDNRRDAMSNNGPIAIRHPGDNFTISYCYLLYRSHLHWCRFTVSDKERTLAKLRHRKLAAPPPFPHSGIKCGDHACATRAVLFMTFDMEPAHKPASYSYHIYVLILCCRMHSFHI</sequence>
<dbReference type="EMBL" id="MU001514">
    <property type="protein sequence ID" value="KAF2437916.1"/>
    <property type="molecule type" value="Genomic_DNA"/>
</dbReference>
<dbReference type="AlphaFoldDB" id="A0A9P4U5P1"/>
<protein>
    <submittedName>
        <fullName evidence="1">Uncharacterized protein</fullName>
    </submittedName>
</protein>
<comment type="caution">
    <text evidence="1">The sequence shown here is derived from an EMBL/GenBank/DDBJ whole genome shotgun (WGS) entry which is preliminary data.</text>
</comment>
<reference evidence="1" key="1">
    <citation type="journal article" date="2020" name="Stud. Mycol.">
        <title>101 Dothideomycetes genomes: a test case for predicting lifestyles and emergence of pathogens.</title>
        <authorList>
            <person name="Haridas S."/>
            <person name="Albert R."/>
            <person name="Binder M."/>
            <person name="Bloem J."/>
            <person name="Labutti K."/>
            <person name="Salamov A."/>
            <person name="Andreopoulos B."/>
            <person name="Baker S."/>
            <person name="Barry K."/>
            <person name="Bills G."/>
            <person name="Bluhm B."/>
            <person name="Cannon C."/>
            <person name="Castanera R."/>
            <person name="Culley D."/>
            <person name="Daum C."/>
            <person name="Ezra D."/>
            <person name="Gonzalez J."/>
            <person name="Henrissat B."/>
            <person name="Kuo A."/>
            <person name="Liang C."/>
            <person name="Lipzen A."/>
            <person name="Lutzoni F."/>
            <person name="Magnuson J."/>
            <person name="Mondo S."/>
            <person name="Nolan M."/>
            <person name="Ohm R."/>
            <person name="Pangilinan J."/>
            <person name="Park H.-J."/>
            <person name="Ramirez L."/>
            <person name="Alfaro M."/>
            <person name="Sun H."/>
            <person name="Tritt A."/>
            <person name="Yoshinaga Y."/>
            <person name="Zwiers L.-H."/>
            <person name="Turgeon B."/>
            <person name="Goodwin S."/>
            <person name="Spatafora J."/>
            <person name="Crous P."/>
            <person name="Grigoriev I."/>
        </authorList>
    </citation>
    <scope>NUCLEOTIDE SEQUENCE</scope>
    <source>
        <strain evidence="1">CBS 690.94</strain>
    </source>
</reference>
<accession>A0A9P4U5P1</accession>
<name>A0A9P4U5P1_9PLEO</name>
<gene>
    <name evidence="1" type="ORF">P171DRAFT_176177</name>
</gene>
<dbReference type="Proteomes" id="UP000799764">
    <property type="component" value="Unassembled WGS sequence"/>
</dbReference>
<organism evidence="1 2">
    <name type="scientific">Karstenula rhodostoma CBS 690.94</name>
    <dbReference type="NCBI Taxonomy" id="1392251"/>
    <lineage>
        <taxon>Eukaryota</taxon>
        <taxon>Fungi</taxon>
        <taxon>Dikarya</taxon>
        <taxon>Ascomycota</taxon>
        <taxon>Pezizomycotina</taxon>
        <taxon>Dothideomycetes</taxon>
        <taxon>Pleosporomycetidae</taxon>
        <taxon>Pleosporales</taxon>
        <taxon>Massarineae</taxon>
        <taxon>Didymosphaeriaceae</taxon>
        <taxon>Karstenula</taxon>
    </lineage>
</organism>